<reference evidence="2" key="1">
    <citation type="submission" date="2022-10" db="EMBL/GenBank/DDBJ databases">
        <title>The complete genomes of actinobacterial strains from the NBC collection.</title>
        <authorList>
            <person name="Joergensen T.S."/>
            <person name="Alvarez Arevalo M."/>
            <person name="Sterndorff E.B."/>
            <person name="Faurdal D."/>
            <person name="Vuksanovic O."/>
            <person name="Mourched A.-S."/>
            <person name="Charusanti P."/>
            <person name="Shaw S."/>
            <person name="Blin K."/>
            <person name="Weber T."/>
        </authorList>
    </citation>
    <scope>NUCLEOTIDE SEQUENCE</scope>
    <source>
        <strain evidence="2">NBC_01482</strain>
    </source>
</reference>
<keyword evidence="3" id="KW-1185">Reference proteome</keyword>
<dbReference type="InterPro" id="IPR046648">
    <property type="entry name" value="DUF6760"/>
</dbReference>
<evidence type="ECO:0000313" key="3">
    <source>
        <dbReference type="Proteomes" id="UP001432062"/>
    </source>
</evidence>
<dbReference type="EMBL" id="CP109441">
    <property type="protein sequence ID" value="WUV43269.1"/>
    <property type="molecule type" value="Genomic_DNA"/>
</dbReference>
<evidence type="ECO:0000259" key="1">
    <source>
        <dbReference type="Pfam" id="PF20546"/>
    </source>
</evidence>
<protein>
    <recommendedName>
        <fullName evidence="1">DUF6760 domain-containing protein</fullName>
    </recommendedName>
</protein>
<dbReference type="Pfam" id="PF20546">
    <property type="entry name" value="DUF6760"/>
    <property type="match status" value="1"/>
</dbReference>
<organism evidence="2 3">
    <name type="scientific">Nocardia vinacea</name>
    <dbReference type="NCBI Taxonomy" id="96468"/>
    <lineage>
        <taxon>Bacteria</taxon>
        <taxon>Bacillati</taxon>
        <taxon>Actinomycetota</taxon>
        <taxon>Actinomycetes</taxon>
        <taxon>Mycobacteriales</taxon>
        <taxon>Nocardiaceae</taxon>
        <taxon>Nocardia</taxon>
    </lineage>
</organism>
<gene>
    <name evidence="2" type="ORF">OG563_29065</name>
</gene>
<name>A0ABZ1YJ70_9NOCA</name>
<proteinExistence type="predicted"/>
<dbReference type="Proteomes" id="UP001432062">
    <property type="component" value="Chromosome"/>
</dbReference>
<feature type="domain" description="DUF6760" evidence="1">
    <location>
        <begin position="2"/>
        <end position="41"/>
    </location>
</feature>
<sequence length="44" mass="5408">MLQEISYVAYHFHWPLAEILDLEHPDRRRFADEIDRINTRARGR</sequence>
<evidence type="ECO:0000313" key="2">
    <source>
        <dbReference type="EMBL" id="WUV43269.1"/>
    </source>
</evidence>
<accession>A0ABZ1YJ70</accession>